<protein>
    <submittedName>
        <fullName evidence="1">Uncharacterized protein</fullName>
    </submittedName>
</protein>
<dbReference type="EMBL" id="BOMY01000051">
    <property type="protein sequence ID" value="GIF25520.1"/>
    <property type="molecule type" value="Genomic_DNA"/>
</dbReference>
<name>A0A919TYQ6_9ACTN</name>
<proteinExistence type="predicted"/>
<sequence>MASGRWSANGRPDWLREHRDRVSDVVMTIFGLEEGAVYRCWVMVVLEDRSKHSFTLDVSRRDFDRLRDLSLRDVVSFAHRYLADFPSLDLDPAQKESWKRLMSGDVD</sequence>
<organism evidence="1 2">
    <name type="scientific">Paractinoplanes tereljensis</name>
    <dbReference type="NCBI Taxonomy" id="571912"/>
    <lineage>
        <taxon>Bacteria</taxon>
        <taxon>Bacillati</taxon>
        <taxon>Actinomycetota</taxon>
        <taxon>Actinomycetes</taxon>
        <taxon>Micromonosporales</taxon>
        <taxon>Micromonosporaceae</taxon>
        <taxon>Paractinoplanes</taxon>
    </lineage>
</organism>
<reference evidence="1" key="1">
    <citation type="submission" date="2021-01" db="EMBL/GenBank/DDBJ databases">
        <title>Whole genome shotgun sequence of Actinoplanes tereljensis NBRC 105297.</title>
        <authorList>
            <person name="Komaki H."/>
            <person name="Tamura T."/>
        </authorList>
    </citation>
    <scope>NUCLEOTIDE SEQUENCE</scope>
    <source>
        <strain evidence="1">NBRC 105297</strain>
    </source>
</reference>
<keyword evidence="2" id="KW-1185">Reference proteome</keyword>
<dbReference type="Proteomes" id="UP000623608">
    <property type="component" value="Unassembled WGS sequence"/>
</dbReference>
<evidence type="ECO:0000313" key="2">
    <source>
        <dbReference type="Proteomes" id="UP000623608"/>
    </source>
</evidence>
<comment type="caution">
    <text evidence="1">The sequence shown here is derived from an EMBL/GenBank/DDBJ whole genome shotgun (WGS) entry which is preliminary data.</text>
</comment>
<evidence type="ECO:0000313" key="1">
    <source>
        <dbReference type="EMBL" id="GIF25520.1"/>
    </source>
</evidence>
<dbReference type="AlphaFoldDB" id="A0A919TYQ6"/>
<gene>
    <name evidence="1" type="ORF">Ate02nite_82500</name>
</gene>
<accession>A0A919TYQ6</accession>